<feature type="transmembrane region" description="Helical" evidence="8">
    <location>
        <begin position="2095"/>
        <end position="2115"/>
    </location>
</feature>
<keyword evidence="3 8" id="KW-1133">Transmembrane helix</keyword>
<feature type="compositionally biased region" description="Basic residues" evidence="7">
    <location>
        <begin position="2783"/>
        <end position="2794"/>
    </location>
</feature>
<dbReference type="SUPFAM" id="SSF53822">
    <property type="entry name" value="Periplasmic binding protein-like I"/>
    <property type="match status" value="2"/>
</dbReference>
<feature type="transmembrane region" description="Helical" evidence="8">
    <location>
        <begin position="2310"/>
        <end position="2331"/>
    </location>
</feature>
<reference evidence="10 11" key="1">
    <citation type="journal article" date="2024" name="Science">
        <title>Giant polyketide synthase enzymes in the biosynthesis of giant marine polyether toxins.</title>
        <authorList>
            <person name="Fallon T.R."/>
            <person name="Shende V.V."/>
            <person name="Wierzbicki I.H."/>
            <person name="Pendleton A.L."/>
            <person name="Watervoot N.F."/>
            <person name="Auber R.P."/>
            <person name="Gonzalez D.J."/>
            <person name="Wisecaver J.H."/>
            <person name="Moore B.S."/>
        </authorList>
    </citation>
    <scope>NUCLEOTIDE SEQUENCE [LARGE SCALE GENOMIC DNA]</scope>
    <source>
        <strain evidence="10 11">12B1</strain>
    </source>
</reference>
<dbReference type="SUPFAM" id="SSF52200">
    <property type="entry name" value="Toll/Interleukin receptor TIR domain"/>
    <property type="match status" value="1"/>
</dbReference>
<keyword evidence="6" id="KW-0325">Glycoprotein</keyword>
<gene>
    <name evidence="10" type="ORF">AB1Y20_013494</name>
</gene>
<keyword evidence="11" id="KW-1185">Reference proteome</keyword>
<keyword evidence="2 8" id="KW-0812">Transmembrane</keyword>
<evidence type="ECO:0000313" key="11">
    <source>
        <dbReference type="Proteomes" id="UP001515480"/>
    </source>
</evidence>
<evidence type="ECO:0000256" key="8">
    <source>
        <dbReference type="SAM" id="Phobius"/>
    </source>
</evidence>
<comment type="caution">
    <text evidence="10">The sequence shown here is derived from an EMBL/GenBank/DDBJ whole genome shotgun (WGS) entry which is preliminary data.</text>
</comment>
<dbReference type="InterPro" id="IPR001828">
    <property type="entry name" value="ANF_lig-bd_rcpt"/>
</dbReference>
<dbReference type="Gene3D" id="3.40.50.10140">
    <property type="entry name" value="Toll/interleukin-1 receptor homology (TIR) domain"/>
    <property type="match status" value="1"/>
</dbReference>
<sequence length="2801" mass="303316">MRVLSHLALALASATSPPEGHGFALTFDERGTAVASVFLPPAFFHGATGLSVSLWCRAFGISSSPFHSFLLTMNTASNANWFQPFNWYSSGNVFQPLLFETSPQLDDARLHLRNFTRWRHLALSWASDGGAFRLSVDGELLHNLTGVRAGYNLSAAAAEGVRLWLGVYATGAASHRPADSFRGSLHDVRLWTRASHDEPEAPPSLRYTFDEGEGDVAHNSGAAPGLPLRLARSPDGDRFFFSSAGRVHEYTAPVWAPFDGDDGRADAPLVYTYAPSAGAELSLDAAAPLVRLASVPPHGELTWNGTLLAPHDLVPSGAPLRFAAPPGSPRVAFAFAPHPANASNTTVHLLPHAPPRVAFDPPACEWPRGALSCTPPSLLATTLEDTPLTLFLYGADALGAARTRAVLSRRPSHGSVHQLTECCEPSARGAALSDGDAVADGSGGVVYVPPADWHGEANLSFYVTDARGAASAEATMIVSVAPVEDAPVLARVPRLFTAPLTPVYVPLAYSDAEGDAVAVTLRRAPARGHVRLHAAGGGGGFDAAAASVEEFNAYVEPSTIVRQFASALVGASSWWPSGTRWHPLQALGARDVESYGDSVYAWSPLIRDGDSLGAYVEGGGVLVAANNASTSMSFRHNPSLTYARHGYTEFLELQFASAVYANGVRVGENRGMCAVVRILARRSTGAGEYVTLWESAETAAERGECWSNFQRLQRYRVFAPTICRTTIQVDVLRIELDTRSVDDWNEIDFVELIGVTTLPEGVLPANASGVWYVPDAGFTGDDSFELAAYDCAFNEARVGQSLVVDVRVEGSFPPPSPPPRVLVPEVRIGVLLPMFGAEETGYAQSNWWPRSGAYQALREINNRSDGVADELLPNTALRFAFRDSKCDSTLTLQAAIELTRDAFDGAGVSAIVGAACSGSSVTAAQLLENQRIPLVSPSSTSPLLSDGLTYPYFLRTVPSDAFGAVAAVDVLRTLFNYTSVALVHSSDAYGAGGAGAFSSLAAGKGLTISLLESFPKDSTDFAVQHAALRRSAARVIVLYAQTSDGSRFIRSALDVGIGGAGYLWLAGDTLADEGLWESDAQLLADLALRERALKGFFALVPNGQRDDSTLYQQYAARRARLPPTDGDGAGGCNLETDDDGHYLWAQDHDDDPSTPLACAPYDLSSEGAYESFAYDAVFAVAHALHRLIEVHNRSSIVAEEVFSTLLREVRFDGVTGEIDFFDASADTQRLYHGDRRSGLTYTIVNYVSAAAGLLPAGSWQPCPSDEPSCSWAYRWSPTSGFTLTFSTPDNSRPPQTPPPRIETLNLGVLLPILRAGGEPDALVPWSPLIGVYQAVRELNNKSDGVADDLLPATTVRISFRDSQCDASAALQAAILLVQDDFDGEGADAIIGAGCSVASATAAQVCASRHIPIISPTSTSPHLSDGELYPFFLRTCPSDSFGAVAIVDILRNLFNYDSVALVHSTDDYGSGAAVVMADVADEQGLLLLVTVSFASGSTDFSRQHRQLRQSGSRVVVIFCNPTDGGLFMRTAYEERVAGAGFLWIGGDFLSDESVWQLDAPLAANTTLRELVLKGYFCSVPNGQPEASPLYQSYAARRAALPPTIGADGSCNLERGYSGSYLWAATTEDGTLICAPHDSSADGLFDGFAYDAVFAVASALHHLIETENRTAILQDDLLHALLHDVSFDGVTGAIAFHDASGVAGRPYHGDRRVGLSYRLLNFVDASEQLVELGRWRPCPRKQSCDWASRWTAEAGRAPTFSTETNTRPPQTAAVSCPYGEVLNDERECVCQDGFELDPSGRCRRCNVGQDSRRATSNSSGSDGCSLCAEGYYRRNPWLPAAECQTCEALEHADCPLNATIDVLVVHEGFWRLSGASLEVQACPLSEQGRRSPCRGGSEAGALGEGYCRAGFRGPRCQLCANTTQYFSEGECLDCPSVQPRIALFSVLLLLFLGLLFGVPLLTIRLVPGAHAYAVRSWSRGMAALTSLALIPKLKLVIAFFQIVSLLPAVYGLKLPSYYYDWVDFIKIFEFDWSSAIIPASCLSGGFEGLLLLRALGPIALVATVVAGSCVFSLIPFKNKQPQTKRPRRAKFLSSLPIVLLIAFFMTPSTSFSIFAAWTCESFHLDSTATPPKVMRYLRGELSLECNTSVFEYRRLLTLAYILVAIWPVGVPLFFIGVLHSGRWAILHGQSTRIVRATAFLHREYEQAYYWWEVVFLLQRLLVVGFAQWVTHPSHRLLFAMIIALVYLVAVLAVKPYKRNDVGFMAYSSQFASVLIFFMSTYIHLFGTLDEVDDTDTQDLSARVLAFESLDSLVASSIAIVFLFVGVFLALTLYQMAHSSNVQQLRLVSSSQSPELSLDTGKLFHLFLSHIWSSGQDQVANIKRKLQLMLPGCKIFLDVDDLDDISNLERHVEASQCVLIFLSKGYFASVNCVREFESALCAMIPLVLVHERDVSKGGVPLETLCLECTHPLFDGDHEIIEWQRAGDFQLLALKRIAQSMLYATPLYRKAEEPPTLYLPGELTSQVLVFRDAVSVYASDSNPGAIELMKDLQSRFKDRHLTVSSIRPVQLQPKGESRRGSSLLAGARRASSTFAMRSTSLVGKRVLMKQFSNSTGVLRSNSSLQMILYLNHRTFIGPAGHVLADEVREARRSNVEIVLAHENDEGRLGCPFAKLFETTPDDLVQDGLYRKLAVSMHCEPYRAISFGLLAKAFGAAAQRSKAYEVFRSSVIKRKLSKTPTSRISFYPSRTSRASSTGANMEARASSPSAPSYRISTAFRSSTASPKSAKKKLGTHKVLSRLDSAT</sequence>
<organism evidence="10 11">
    <name type="scientific">Prymnesium parvum</name>
    <name type="common">Toxic golden alga</name>
    <dbReference type="NCBI Taxonomy" id="97485"/>
    <lineage>
        <taxon>Eukaryota</taxon>
        <taxon>Haptista</taxon>
        <taxon>Haptophyta</taxon>
        <taxon>Prymnesiophyceae</taxon>
        <taxon>Prymnesiales</taxon>
        <taxon>Prymnesiaceae</taxon>
        <taxon>Prymnesium</taxon>
    </lineage>
</organism>
<evidence type="ECO:0000256" key="5">
    <source>
        <dbReference type="ARBA" id="ARBA00023170"/>
    </source>
</evidence>
<dbReference type="Gene3D" id="3.40.50.2300">
    <property type="match status" value="6"/>
</dbReference>
<feature type="transmembrane region" description="Helical" evidence="8">
    <location>
        <begin position="2263"/>
        <end position="2282"/>
    </location>
</feature>
<dbReference type="Gene3D" id="2.60.120.200">
    <property type="match status" value="1"/>
</dbReference>
<evidence type="ECO:0000256" key="4">
    <source>
        <dbReference type="ARBA" id="ARBA00023136"/>
    </source>
</evidence>
<keyword evidence="5" id="KW-0675">Receptor</keyword>
<protein>
    <recommendedName>
        <fullName evidence="9">Receptor ligand binding region domain-containing protein</fullName>
    </recommendedName>
</protein>
<evidence type="ECO:0000256" key="6">
    <source>
        <dbReference type="ARBA" id="ARBA00023180"/>
    </source>
</evidence>
<dbReference type="InterPro" id="IPR000337">
    <property type="entry name" value="GPCR_3"/>
</dbReference>
<evidence type="ECO:0000256" key="7">
    <source>
        <dbReference type="SAM" id="MobiDB-lite"/>
    </source>
</evidence>
<feature type="transmembrane region" description="Helical" evidence="8">
    <location>
        <begin position="2207"/>
        <end position="2228"/>
    </location>
</feature>
<feature type="domain" description="Receptor ligand binding region" evidence="9">
    <location>
        <begin position="856"/>
        <end position="1226"/>
    </location>
</feature>
<feature type="transmembrane region" description="Helical" evidence="8">
    <location>
        <begin position="2234"/>
        <end position="2251"/>
    </location>
</feature>
<feature type="transmembrane region" description="Helical" evidence="8">
    <location>
        <begin position="1985"/>
        <end position="2008"/>
    </location>
</feature>
<dbReference type="EMBL" id="JBGBPQ010000026">
    <property type="protein sequence ID" value="KAL1498974.1"/>
    <property type="molecule type" value="Genomic_DNA"/>
</dbReference>
<feature type="compositionally biased region" description="Polar residues" evidence="7">
    <location>
        <begin position="2738"/>
        <end position="2754"/>
    </location>
</feature>
<evidence type="ECO:0000256" key="2">
    <source>
        <dbReference type="ARBA" id="ARBA00022692"/>
    </source>
</evidence>
<dbReference type="InterPro" id="IPR035897">
    <property type="entry name" value="Toll_tir_struct_dom_sf"/>
</dbReference>
<evidence type="ECO:0000256" key="1">
    <source>
        <dbReference type="ARBA" id="ARBA00004141"/>
    </source>
</evidence>
<evidence type="ECO:0000256" key="3">
    <source>
        <dbReference type="ARBA" id="ARBA00022989"/>
    </source>
</evidence>
<feature type="transmembrane region" description="Helical" evidence="8">
    <location>
        <begin position="1939"/>
        <end position="1964"/>
    </location>
</feature>
<name>A0AB34IHX0_PRYPA</name>
<dbReference type="InterPro" id="IPR028082">
    <property type="entry name" value="Peripla_BP_I"/>
</dbReference>
<feature type="domain" description="Receptor ligand binding region" evidence="9">
    <location>
        <begin position="1333"/>
        <end position="1696"/>
    </location>
</feature>
<evidence type="ECO:0000259" key="9">
    <source>
        <dbReference type="Pfam" id="PF01094"/>
    </source>
</evidence>
<keyword evidence="4 8" id="KW-0472">Membrane</keyword>
<dbReference type="InterPro" id="IPR013320">
    <property type="entry name" value="ConA-like_dom_sf"/>
</dbReference>
<dbReference type="GO" id="GO:0004930">
    <property type="term" value="F:G protein-coupled receptor activity"/>
    <property type="evidence" value="ECO:0007669"/>
    <property type="project" value="InterPro"/>
</dbReference>
<accession>A0AB34IHX0</accession>
<evidence type="ECO:0000313" key="10">
    <source>
        <dbReference type="EMBL" id="KAL1498974.1"/>
    </source>
</evidence>
<dbReference type="PANTHER" id="PTHR24060">
    <property type="entry name" value="METABOTROPIC GLUTAMATE RECEPTOR"/>
    <property type="match status" value="1"/>
</dbReference>
<feature type="transmembrane region" description="Helical" evidence="8">
    <location>
        <begin position="2156"/>
        <end position="2176"/>
    </location>
</feature>
<dbReference type="Pfam" id="PF01094">
    <property type="entry name" value="ANF_receptor"/>
    <property type="match status" value="2"/>
</dbReference>
<feature type="region of interest" description="Disordered" evidence="7">
    <location>
        <begin position="2738"/>
        <end position="2801"/>
    </location>
</feature>
<feature type="transmembrane region" description="Helical" evidence="8">
    <location>
        <begin position="2052"/>
        <end position="2074"/>
    </location>
</feature>
<dbReference type="SUPFAM" id="SSF49899">
    <property type="entry name" value="Concanavalin A-like lectins/glucanases"/>
    <property type="match status" value="1"/>
</dbReference>
<dbReference type="PRINTS" id="PR00248">
    <property type="entry name" value="GPCRMGR"/>
</dbReference>
<dbReference type="InterPro" id="IPR050726">
    <property type="entry name" value="mGluR"/>
</dbReference>
<comment type="subcellular location">
    <subcellularLocation>
        <location evidence="1">Membrane</location>
        <topology evidence="1">Multi-pass membrane protein</topology>
    </subcellularLocation>
</comment>
<dbReference type="GO" id="GO:0016020">
    <property type="term" value="C:membrane"/>
    <property type="evidence" value="ECO:0007669"/>
    <property type="project" value="UniProtKB-SubCell"/>
</dbReference>
<proteinExistence type="predicted"/>
<dbReference type="Proteomes" id="UP001515480">
    <property type="component" value="Unassembled WGS sequence"/>
</dbReference>